<gene>
    <name evidence="2" type="ORF">FPRO_11241</name>
</gene>
<dbReference type="VEuPathDB" id="FungiDB:FPRO_11241"/>
<dbReference type="PANTHER" id="PTHR33112:SF10">
    <property type="entry name" value="TOL"/>
    <property type="match status" value="1"/>
</dbReference>
<evidence type="ECO:0000313" key="2">
    <source>
        <dbReference type="EMBL" id="CZR41652.1"/>
    </source>
</evidence>
<evidence type="ECO:0000259" key="1">
    <source>
        <dbReference type="Pfam" id="PF06985"/>
    </source>
</evidence>
<organism evidence="2 3">
    <name type="scientific">Fusarium proliferatum (strain ET1)</name>
    <name type="common">Orchid endophyte fungus</name>
    <dbReference type="NCBI Taxonomy" id="1227346"/>
    <lineage>
        <taxon>Eukaryota</taxon>
        <taxon>Fungi</taxon>
        <taxon>Dikarya</taxon>
        <taxon>Ascomycota</taxon>
        <taxon>Pezizomycotina</taxon>
        <taxon>Sordariomycetes</taxon>
        <taxon>Hypocreomycetidae</taxon>
        <taxon>Hypocreales</taxon>
        <taxon>Nectriaceae</taxon>
        <taxon>Fusarium</taxon>
        <taxon>Fusarium fujikuroi species complex</taxon>
    </lineage>
</organism>
<dbReference type="Proteomes" id="UP000183971">
    <property type="component" value="Unassembled WGS sequence"/>
</dbReference>
<proteinExistence type="predicted"/>
<dbReference type="AlphaFoldDB" id="A0A1L7VMV2"/>
<evidence type="ECO:0000313" key="3">
    <source>
        <dbReference type="Proteomes" id="UP000183971"/>
    </source>
</evidence>
<protein>
    <recommendedName>
        <fullName evidence="1">Heterokaryon incompatibility domain-containing protein</fullName>
    </recommendedName>
</protein>
<comment type="caution">
    <text evidence="2">The sequence shown here is derived from an EMBL/GenBank/DDBJ whole genome shotgun (WGS) entry which is preliminary data.</text>
</comment>
<feature type="domain" description="Heterokaryon incompatibility" evidence="1">
    <location>
        <begin position="222"/>
        <end position="372"/>
    </location>
</feature>
<reference evidence="3" key="1">
    <citation type="journal article" date="2016" name="Genome Biol. Evol.">
        <title>Comparative 'omics' of the Fusarium fujikuroi species complex highlights differences in genetic potential and metabolite synthesis.</title>
        <authorList>
            <person name="Niehaus E.-M."/>
            <person name="Muensterkoetter M."/>
            <person name="Proctor R.H."/>
            <person name="Brown D.W."/>
            <person name="Sharon A."/>
            <person name="Idan Y."/>
            <person name="Oren-Young L."/>
            <person name="Sieber C.M."/>
            <person name="Novak O."/>
            <person name="Pencik A."/>
            <person name="Tarkowska D."/>
            <person name="Hromadova K."/>
            <person name="Freeman S."/>
            <person name="Maymon M."/>
            <person name="Elazar M."/>
            <person name="Youssef S.A."/>
            <person name="El-Shabrawy E.S.M."/>
            <person name="Shalaby A.B.A."/>
            <person name="Houterman P."/>
            <person name="Brock N.L."/>
            <person name="Burkhardt I."/>
            <person name="Tsavkelova E.A."/>
            <person name="Dickschat J.S."/>
            <person name="Galuszka P."/>
            <person name="Gueldener U."/>
            <person name="Tudzynski B."/>
        </authorList>
    </citation>
    <scope>NUCLEOTIDE SEQUENCE [LARGE SCALE GENOMIC DNA]</scope>
    <source>
        <strain evidence="3">ET1</strain>
    </source>
</reference>
<dbReference type="EMBL" id="FJOF01000005">
    <property type="protein sequence ID" value="CZR41652.1"/>
    <property type="molecule type" value="Genomic_DNA"/>
</dbReference>
<dbReference type="PANTHER" id="PTHR33112">
    <property type="entry name" value="DOMAIN PROTEIN, PUTATIVE-RELATED"/>
    <property type="match status" value="1"/>
</dbReference>
<dbReference type="Pfam" id="PF06985">
    <property type="entry name" value="HET"/>
    <property type="match status" value="1"/>
</dbReference>
<dbReference type="InterPro" id="IPR010730">
    <property type="entry name" value="HET"/>
</dbReference>
<name>A0A1L7VMV2_FUSPR</name>
<dbReference type="RefSeq" id="XP_031082244.1">
    <property type="nucleotide sequence ID" value="XM_031232292.1"/>
</dbReference>
<accession>A0A1L7VMV2</accession>
<dbReference type="GeneID" id="42056111"/>
<keyword evidence="3" id="KW-1185">Reference proteome</keyword>
<sequence length="696" mass="78776">MQEFRRIRSNVPQLNHLCDICSSRFPSKGPWPWLLDFLCTKDIDGVSIGYTSILQLQQSAGKMCHFCTLLLEAILPERMMIGLANDAELAANNCFQLQMLPDSGKWILRMRHLLNNKVKDLLLVRSLIKADSGSWTLQPAIGIPMSLSIIQTQSTYNIHPLVVQKIKEWLRNCLSQHTGCQGLHWVDNVVENPTFRLIDIGVGADSNIHLVDAHSTGEALKYITLSYRWTSETGKTSLKRSNKNGFYKSITILEWPEIYTDALYIARQLEVRYIWVDSLCIVQDDEKDWERQAAQMDAIYMNGVLNLAGIEGHRCAGLSMTRNPLRVSPCSLTSHYSPSDNTEENWLCFRPDDFEKSVNKSPLYERGWTFQERVLSKRTVHFGDQLFWECSCLRASEAFPLGIDHPDHCAADDAILRIKKELRSHQSSSQEEPFPGSSKLHLLWSTVIRNYSDTKLTKSSDRLVALVGIANIISRSYGVNKSDYAAGLWKPHLAHQLLWARKQAQYTDEDTKMSSCLVNHFPSWSWASCPGQMRFMSIYTMFSRSFIKLEYDNASNDHDMSSGPTNLVISGRLMPCEEVRDQIASALSCLQQSVTVTTADANFKKAFKVDIELDRPISSALSRLQLLPVLRPVGSTIFGLVLCFKELSGSNDIYKRLGVFYCDVNALENHLGRCSDVELSGDLETIFGTKSTFHLA</sequence>